<evidence type="ECO:0000256" key="2">
    <source>
        <dbReference type="ARBA" id="ARBA00022722"/>
    </source>
</evidence>
<keyword evidence="5" id="KW-0255">Endonuclease</keyword>
<name>H6RI60_9BACT</name>
<dbReference type="NCBIfam" id="TIGR04183">
    <property type="entry name" value="Por_Secre_tail"/>
    <property type="match status" value="1"/>
</dbReference>
<feature type="domain" description="Secretion system C-terminal sorting" evidence="4">
    <location>
        <begin position="276"/>
        <end position="340"/>
    </location>
</feature>
<protein>
    <submittedName>
        <fullName evidence="5">Endonuclease I</fullName>
        <ecNumber evidence="5">3.1.-.-</ecNumber>
    </submittedName>
</protein>
<reference evidence="5" key="2">
    <citation type="submission" date="2012-02" db="EMBL/GenBank/DDBJ databases">
        <authorList>
            <person name="Genoscope - CEA"/>
        </authorList>
    </citation>
    <scope>NUCLEOTIDE SEQUENCE</scope>
</reference>
<dbReference type="GO" id="GO:0004519">
    <property type="term" value="F:endonuclease activity"/>
    <property type="evidence" value="ECO:0007669"/>
    <property type="project" value="UniProtKB-KW"/>
</dbReference>
<comment type="similarity">
    <text evidence="1">Belongs to the EndA/NucM nuclease family.</text>
</comment>
<proteinExistence type="inferred from homology"/>
<dbReference type="PANTHER" id="PTHR33607">
    <property type="entry name" value="ENDONUCLEASE-1"/>
    <property type="match status" value="1"/>
</dbReference>
<sequence>MFSIIIFGQVTTEYYVSAENLADDNLKFALNQIIDNHTEFNYTSSNTDVWDILKETDRDPNNSDNVILIYSGVSVNGAQEYNSANGWTREHIWAKSRGDFGITIGVGTDVHALRPLDNTTNSIRNNRSFNNCTTCEDVTDKWGNITGSKKDANDWSFEPRDAVKGDVARMLFYMAVRYEGLDSYPNLELTEVMLPQNDIEPIHGVLSTLLTWHRNDPVDAWEENRNNIIYNSYQNNRNPFIDYPKLAEHIWGTEIGVSWNSEVLSTTKAHETSFHIYPNPIKNMIHIKGISKSTQVYIYDTLGRKVLETTINTKDNDIDVSGLSGMYLINIIYEGKKITKLAAIE</sequence>
<evidence type="ECO:0000256" key="3">
    <source>
        <dbReference type="ARBA" id="ARBA00022801"/>
    </source>
</evidence>
<organism evidence="5">
    <name type="scientific">uncultured Flavobacteriia bacterium</name>
    <dbReference type="NCBI Taxonomy" id="212695"/>
    <lineage>
        <taxon>Bacteria</taxon>
        <taxon>Pseudomonadati</taxon>
        <taxon>Bacteroidota</taxon>
        <taxon>Flavobacteriia</taxon>
        <taxon>environmental samples</taxon>
    </lineage>
</organism>
<evidence type="ECO:0000259" key="4">
    <source>
        <dbReference type="Pfam" id="PF18962"/>
    </source>
</evidence>
<dbReference type="EMBL" id="FO117616">
    <property type="protein sequence ID" value="CCG00721.1"/>
    <property type="molecule type" value="Genomic_DNA"/>
</dbReference>
<dbReference type="GO" id="GO:0016787">
    <property type="term" value="F:hydrolase activity"/>
    <property type="evidence" value="ECO:0007669"/>
    <property type="project" value="UniProtKB-KW"/>
</dbReference>
<reference evidence="5" key="1">
    <citation type="journal article" date="2012" name="Environ. Microbiol.">
        <title>Genomic content of uncultured Bacteroidetes from contrasting oceanic provinces in the North Atlantic Ocean.</title>
        <authorList>
            <person name="Gomez-Pereira P.R."/>
            <person name="Schuler M."/>
            <person name="Fuchs B.M."/>
            <person name="Bennke C."/>
            <person name="Teeling H."/>
            <person name="Waldmann J."/>
            <person name="Richter M."/>
            <person name="Barbe V."/>
            <person name="Bataille E."/>
            <person name="Glockner F.O."/>
            <person name="Amann R."/>
        </authorList>
    </citation>
    <scope>NUCLEOTIDE SEQUENCE</scope>
</reference>
<dbReference type="EC" id="3.1.-.-" evidence="5"/>
<dbReference type="InterPro" id="IPR007346">
    <property type="entry name" value="Endonuclease-I"/>
</dbReference>
<keyword evidence="3 5" id="KW-0378">Hydrolase</keyword>
<dbReference type="Pfam" id="PF04231">
    <property type="entry name" value="Endonuclease_1"/>
    <property type="match status" value="1"/>
</dbReference>
<dbReference type="InterPro" id="IPR044925">
    <property type="entry name" value="His-Me_finger_sf"/>
</dbReference>
<keyword evidence="2" id="KW-0540">Nuclease</keyword>
<dbReference type="InterPro" id="IPR026444">
    <property type="entry name" value="Secre_tail"/>
</dbReference>
<evidence type="ECO:0000256" key="1">
    <source>
        <dbReference type="ARBA" id="ARBA00006429"/>
    </source>
</evidence>
<dbReference type="AlphaFoldDB" id="H6RI60"/>
<evidence type="ECO:0000313" key="5">
    <source>
        <dbReference type="EMBL" id="CCG00721.1"/>
    </source>
</evidence>
<dbReference type="Pfam" id="PF18962">
    <property type="entry name" value="Por_Secre_tail"/>
    <property type="match status" value="1"/>
</dbReference>
<accession>H6RI60</accession>
<dbReference type="SUPFAM" id="SSF54060">
    <property type="entry name" value="His-Me finger endonucleases"/>
    <property type="match status" value="1"/>
</dbReference>
<gene>
    <name evidence="5" type="ORF">VIS_S3DNC70023</name>
</gene>
<dbReference type="PANTHER" id="PTHR33607:SF2">
    <property type="entry name" value="ENDONUCLEASE-1"/>
    <property type="match status" value="1"/>
</dbReference>